<evidence type="ECO:0000313" key="3">
    <source>
        <dbReference type="Proteomes" id="UP000198403"/>
    </source>
</evidence>
<evidence type="ECO:0008006" key="4">
    <source>
        <dbReference type="Google" id="ProtNLM"/>
    </source>
</evidence>
<organism evidence="2 3">
    <name type="scientific">Blastococcus mobilis</name>
    <dbReference type="NCBI Taxonomy" id="1938746"/>
    <lineage>
        <taxon>Bacteria</taxon>
        <taxon>Bacillati</taxon>
        <taxon>Actinomycetota</taxon>
        <taxon>Actinomycetes</taxon>
        <taxon>Geodermatophilales</taxon>
        <taxon>Geodermatophilaceae</taxon>
        <taxon>Blastococcus</taxon>
    </lineage>
</organism>
<keyword evidence="3" id="KW-1185">Reference proteome</keyword>
<dbReference type="Proteomes" id="UP000198403">
    <property type="component" value="Unassembled WGS sequence"/>
</dbReference>
<proteinExistence type="predicted"/>
<reference evidence="2 3" key="1">
    <citation type="submission" date="2017-06" db="EMBL/GenBank/DDBJ databases">
        <authorList>
            <person name="Kim H.J."/>
            <person name="Triplett B.A."/>
        </authorList>
    </citation>
    <scope>NUCLEOTIDE SEQUENCE [LARGE SCALE GENOMIC DNA]</scope>
    <source>
        <strain evidence="2 3">DSM 44272</strain>
    </source>
</reference>
<keyword evidence="1" id="KW-1133">Transmembrane helix</keyword>
<dbReference type="EMBL" id="FZNO01000003">
    <property type="protein sequence ID" value="SNR33471.1"/>
    <property type="molecule type" value="Genomic_DNA"/>
</dbReference>
<keyword evidence="1" id="KW-0812">Transmembrane</keyword>
<dbReference type="RefSeq" id="WP_089335278.1">
    <property type="nucleotide sequence ID" value="NZ_FZNO01000003.1"/>
</dbReference>
<evidence type="ECO:0000256" key="1">
    <source>
        <dbReference type="SAM" id="Phobius"/>
    </source>
</evidence>
<feature type="transmembrane region" description="Helical" evidence="1">
    <location>
        <begin position="16"/>
        <end position="43"/>
    </location>
</feature>
<sequence>MHPAAGPTRRRPPAPAIAAAVLGLLSASVPAIFLLAAIAFSGGRVEGNAWLLIAVPVLLVLGLLVGGVLLLAGRSWSVLAVTAGVLAALLVYGQAVGGWGAGAFGVLTLLFPLITTVLAVLPRVRAWVTARRVAR</sequence>
<feature type="transmembrane region" description="Helical" evidence="1">
    <location>
        <begin position="49"/>
        <end position="71"/>
    </location>
</feature>
<evidence type="ECO:0000313" key="2">
    <source>
        <dbReference type="EMBL" id="SNR33471.1"/>
    </source>
</evidence>
<keyword evidence="1" id="KW-0472">Membrane</keyword>
<dbReference type="AlphaFoldDB" id="A0A238VGZ5"/>
<feature type="transmembrane region" description="Helical" evidence="1">
    <location>
        <begin position="78"/>
        <end position="95"/>
    </location>
</feature>
<protein>
    <recommendedName>
        <fullName evidence="4">Tryptophan-associated transmembrane protein (Trp_oprn_chp)</fullName>
    </recommendedName>
</protein>
<accession>A0A238VGZ5</accession>
<feature type="transmembrane region" description="Helical" evidence="1">
    <location>
        <begin position="101"/>
        <end position="121"/>
    </location>
</feature>
<name>A0A238VGZ5_9ACTN</name>
<gene>
    <name evidence="2" type="ORF">SAMN06272737_103138</name>
</gene>